<keyword evidence="1" id="KW-0472">Membrane</keyword>
<gene>
    <name evidence="2" type="ORF">QTN89_28750</name>
</gene>
<comment type="caution">
    <text evidence="2">The sequence shown here is derived from an EMBL/GenBank/DDBJ whole genome shotgun (WGS) entry which is preliminary data.</text>
</comment>
<feature type="transmembrane region" description="Helical" evidence="1">
    <location>
        <begin position="43"/>
        <end position="64"/>
    </location>
</feature>
<name>A0ABT7PSL3_9BACT</name>
<feature type="transmembrane region" description="Helical" evidence="1">
    <location>
        <begin position="70"/>
        <end position="88"/>
    </location>
</feature>
<keyword evidence="1" id="KW-0812">Transmembrane</keyword>
<accession>A0ABT7PSL3</accession>
<feature type="non-terminal residue" evidence="2">
    <location>
        <position position="1"/>
    </location>
</feature>
<feature type="transmembrane region" description="Helical" evidence="1">
    <location>
        <begin position="100"/>
        <end position="130"/>
    </location>
</feature>
<sequence length="137" mass="15285">PTEDLTLRRRSSLSDNLNPYIPSTDNIDHSPYPREPSTWRRNFGMLCAVVFTYSSISAVFAALQQSFPPSIVYPLILAAVCCSTWANFQLGPRIGWTQGGLPIMFVLVFGWAVVYVLASLTGAGVVYWVFDPDRLLH</sequence>
<evidence type="ECO:0000313" key="2">
    <source>
        <dbReference type="EMBL" id="MDM4019476.1"/>
    </source>
</evidence>
<dbReference type="RefSeq" id="WP_289167604.1">
    <property type="nucleotide sequence ID" value="NZ_JASZZN010000071.1"/>
</dbReference>
<dbReference type="Proteomes" id="UP001239462">
    <property type="component" value="Unassembled WGS sequence"/>
</dbReference>
<organism evidence="2 3">
    <name type="scientific">Roseiconus lacunae</name>
    <dbReference type="NCBI Taxonomy" id="2605694"/>
    <lineage>
        <taxon>Bacteria</taxon>
        <taxon>Pseudomonadati</taxon>
        <taxon>Planctomycetota</taxon>
        <taxon>Planctomycetia</taxon>
        <taxon>Pirellulales</taxon>
        <taxon>Pirellulaceae</taxon>
        <taxon>Roseiconus</taxon>
    </lineage>
</organism>
<reference evidence="2 3" key="1">
    <citation type="submission" date="2023-06" db="EMBL/GenBank/DDBJ databases">
        <title>Roseiconus lacunae JC819 isolated from Gulf of Mannar region, Tamil Nadu.</title>
        <authorList>
            <person name="Pk S."/>
            <person name="Ch S."/>
            <person name="Ch V.R."/>
        </authorList>
    </citation>
    <scope>NUCLEOTIDE SEQUENCE [LARGE SCALE GENOMIC DNA]</scope>
    <source>
        <strain evidence="2 3">JC819</strain>
    </source>
</reference>
<evidence type="ECO:0000313" key="3">
    <source>
        <dbReference type="Proteomes" id="UP001239462"/>
    </source>
</evidence>
<dbReference type="EMBL" id="JASZZN010000071">
    <property type="protein sequence ID" value="MDM4019476.1"/>
    <property type="molecule type" value="Genomic_DNA"/>
</dbReference>
<evidence type="ECO:0000256" key="1">
    <source>
        <dbReference type="SAM" id="Phobius"/>
    </source>
</evidence>
<protein>
    <submittedName>
        <fullName evidence="2">Uncharacterized protein</fullName>
    </submittedName>
</protein>
<keyword evidence="1" id="KW-1133">Transmembrane helix</keyword>
<proteinExistence type="predicted"/>
<keyword evidence="3" id="KW-1185">Reference proteome</keyword>